<keyword evidence="2" id="KW-0732">Signal</keyword>
<dbReference type="NCBIfam" id="TIGR02595">
    <property type="entry name" value="PEP_CTERM"/>
    <property type="match status" value="1"/>
</dbReference>
<accession>A0A851GKP4</accession>
<evidence type="ECO:0000313" key="5">
    <source>
        <dbReference type="Proteomes" id="UP000557872"/>
    </source>
</evidence>
<sequence>MKTTRTLATLAATLITFGSFAGGANAAIAITSTPVATGGQAYFSDGGSSSGADYFGVVDNTGTMIAGSFFSPSDTTPPSGSIAGRDHDDGNNRPGTRTAEWQLNIGSISGASAPFTNIFFSGSIAAGPNGWDNDPGGSTDFVMFELLLDGVVVASETQGFRSTAPLGGFAGNLALDTNGDGVGDGAVVGSEVAQNFSLTGTTANSTVVLRMTAHSDASGAEFWANGTLTADVAIVPEPSVSFLIGAGALGFLARRKRTN</sequence>
<evidence type="ECO:0000313" key="4">
    <source>
        <dbReference type="EMBL" id="NWK57709.1"/>
    </source>
</evidence>
<feature type="chain" id="PRO_5032942186" evidence="2">
    <location>
        <begin position="22"/>
        <end position="259"/>
    </location>
</feature>
<protein>
    <submittedName>
        <fullName evidence="4">PEP-CTERM sorting domain-containing protein</fullName>
    </submittedName>
</protein>
<dbReference type="RefSeq" id="WP_178935085.1">
    <property type="nucleotide sequence ID" value="NZ_JACBAZ010000023.1"/>
</dbReference>
<name>A0A851GKP4_9BACT</name>
<organism evidence="4 5">
    <name type="scientific">Oceaniferula marina</name>
    <dbReference type="NCBI Taxonomy" id="2748318"/>
    <lineage>
        <taxon>Bacteria</taxon>
        <taxon>Pseudomonadati</taxon>
        <taxon>Verrucomicrobiota</taxon>
        <taxon>Verrucomicrobiia</taxon>
        <taxon>Verrucomicrobiales</taxon>
        <taxon>Verrucomicrobiaceae</taxon>
        <taxon>Oceaniferula</taxon>
    </lineage>
</organism>
<evidence type="ECO:0000256" key="1">
    <source>
        <dbReference type="SAM" id="MobiDB-lite"/>
    </source>
</evidence>
<proteinExistence type="predicted"/>
<evidence type="ECO:0000259" key="3">
    <source>
        <dbReference type="Pfam" id="PF07589"/>
    </source>
</evidence>
<feature type="compositionally biased region" description="Low complexity" evidence="1">
    <location>
        <begin position="68"/>
        <end position="81"/>
    </location>
</feature>
<dbReference type="Proteomes" id="UP000557872">
    <property type="component" value="Unassembled WGS sequence"/>
</dbReference>
<feature type="signal peptide" evidence="2">
    <location>
        <begin position="1"/>
        <end position="21"/>
    </location>
</feature>
<feature type="region of interest" description="Disordered" evidence="1">
    <location>
        <begin position="68"/>
        <end position="97"/>
    </location>
</feature>
<keyword evidence="5" id="KW-1185">Reference proteome</keyword>
<comment type="caution">
    <text evidence="4">The sequence shown here is derived from an EMBL/GenBank/DDBJ whole genome shotgun (WGS) entry which is preliminary data.</text>
</comment>
<reference evidence="4 5" key="1">
    <citation type="submission" date="2020-07" db="EMBL/GenBank/DDBJ databases">
        <title>Roseicoccus Jingziensis gen. nov., sp. nov., isolated from coastal seawater.</title>
        <authorList>
            <person name="Feng X."/>
        </authorList>
    </citation>
    <scope>NUCLEOTIDE SEQUENCE [LARGE SCALE GENOMIC DNA]</scope>
    <source>
        <strain evidence="4 5">N1E253</strain>
    </source>
</reference>
<dbReference type="Pfam" id="PF07589">
    <property type="entry name" value="PEP-CTERM"/>
    <property type="match status" value="1"/>
</dbReference>
<dbReference type="AlphaFoldDB" id="A0A851GKP4"/>
<feature type="domain" description="Ice-binding protein C-terminal" evidence="3">
    <location>
        <begin position="235"/>
        <end position="256"/>
    </location>
</feature>
<dbReference type="EMBL" id="JACBAZ010000023">
    <property type="protein sequence ID" value="NWK57709.1"/>
    <property type="molecule type" value="Genomic_DNA"/>
</dbReference>
<evidence type="ECO:0000256" key="2">
    <source>
        <dbReference type="SAM" id="SignalP"/>
    </source>
</evidence>
<dbReference type="InterPro" id="IPR013424">
    <property type="entry name" value="Ice-binding_C"/>
</dbReference>
<gene>
    <name evidence="4" type="ORF">HW115_18975</name>
</gene>